<feature type="region of interest" description="Disordered" evidence="1">
    <location>
        <begin position="70"/>
        <end position="95"/>
    </location>
</feature>
<feature type="compositionally biased region" description="Polar residues" evidence="1">
    <location>
        <begin position="1"/>
        <end position="12"/>
    </location>
</feature>
<evidence type="ECO:0000313" key="2">
    <source>
        <dbReference type="EMBL" id="KAK7688693.1"/>
    </source>
</evidence>
<keyword evidence="3" id="KW-1185">Reference proteome</keyword>
<dbReference type="AlphaFoldDB" id="A0AAW0G5X0"/>
<evidence type="ECO:0000256" key="1">
    <source>
        <dbReference type="SAM" id="MobiDB-lite"/>
    </source>
</evidence>
<sequence length="206" mass="22686">MSSSSKSLTRQAAPQDLQILHYDPSSQDWRRSAPSQPASAGWTRKPAWIDGGVNPPRFYHSEEEIAAMQERTRARSASVTITKKPAIAQAPEPTQTQLTEVTELEEDPVEGYLTMVTLVWTATHKLSTRSKPITKLDRITKSGRIDITSETTRSELLMAALAFHDLAETFRPGVTCGPAFKLWYTSSNGGKAGAPTIETNPEFVVL</sequence>
<feature type="region of interest" description="Disordered" evidence="1">
    <location>
        <begin position="1"/>
        <end position="48"/>
    </location>
</feature>
<comment type="caution">
    <text evidence="2">The sequence shown here is derived from an EMBL/GenBank/DDBJ whole genome shotgun (WGS) entry which is preliminary data.</text>
</comment>
<gene>
    <name evidence="2" type="ORF">QCA50_008231</name>
</gene>
<organism evidence="2 3">
    <name type="scientific">Cerrena zonata</name>
    <dbReference type="NCBI Taxonomy" id="2478898"/>
    <lineage>
        <taxon>Eukaryota</taxon>
        <taxon>Fungi</taxon>
        <taxon>Dikarya</taxon>
        <taxon>Basidiomycota</taxon>
        <taxon>Agaricomycotina</taxon>
        <taxon>Agaricomycetes</taxon>
        <taxon>Polyporales</taxon>
        <taxon>Cerrenaceae</taxon>
        <taxon>Cerrena</taxon>
    </lineage>
</organism>
<proteinExistence type="predicted"/>
<dbReference type="Proteomes" id="UP001385951">
    <property type="component" value="Unassembled WGS sequence"/>
</dbReference>
<protein>
    <submittedName>
        <fullName evidence="2">Uncharacterized protein</fullName>
    </submittedName>
</protein>
<evidence type="ECO:0000313" key="3">
    <source>
        <dbReference type="Proteomes" id="UP001385951"/>
    </source>
</evidence>
<reference evidence="2 3" key="1">
    <citation type="submission" date="2022-09" db="EMBL/GenBank/DDBJ databases">
        <authorList>
            <person name="Palmer J.M."/>
        </authorList>
    </citation>
    <scope>NUCLEOTIDE SEQUENCE [LARGE SCALE GENOMIC DNA]</scope>
    <source>
        <strain evidence="2 3">DSM 7382</strain>
    </source>
</reference>
<dbReference type="EMBL" id="JASBNA010000010">
    <property type="protein sequence ID" value="KAK7688693.1"/>
    <property type="molecule type" value="Genomic_DNA"/>
</dbReference>
<name>A0AAW0G5X0_9APHY</name>
<accession>A0AAW0G5X0</accession>